<dbReference type="Proteomes" id="UP001497453">
    <property type="component" value="Chromosome 1"/>
</dbReference>
<evidence type="ECO:0000259" key="2">
    <source>
        <dbReference type="PROSITE" id="PS50142"/>
    </source>
</evidence>
<dbReference type="Gene3D" id="1.10.1520.10">
    <property type="entry name" value="Ribonuclease III domain"/>
    <property type="match status" value="1"/>
</dbReference>
<evidence type="ECO:0000313" key="4">
    <source>
        <dbReference type="Proteomes" id="UP001497453"/>
    </source>
</evidence>
<reference evidence="4" key="1">
    <citation type="submission" date="2024-04" db="EMBL/GenBank/DDBJ databases">
        <authorList>
            <person name="Shaw F."/>
            <person name="Minotto A."/>
        </authorList>
    </citation>
    <scope>NUCLEOTIDE SEQUENCE [LARGE SCALE GENOMIC DNA]</scope>
</reference>
<gene>
    <name evidence="3" type="ORF">GFSPODELE1_LOCUS587</name>
</gene>
<evidence type="ECO:0000313" key="3">
    <source>
        <dbReference type="EMBL" id="CAL1695091.1"/>
    </source>
</evidence>
<protein>
    <recommendedName>
        <fullName evidence="2">RNase III domain-containing protein</fullName>
    </recommendedName>
</protein>
<dbReference type="InterPro" id="IPR000999">
    <property type="entry name" value="RNase_III_dom"/>
</dbReference>
<feature type="compositionally biased region" description="Pro residues" evidence="1">
    <location>
        <begin position="234"/>
        <end position="260"/>
    </location>
</feature>
<feature type="domain" description="RNase III" evidence="2">
    <location>
        <begin position="77"/>
        <end position="192"/>
    </location>
</feature>
<dbReference type="SUPFAM" id="SSF69065">
    <property type="entry name" value="RNase III domain-like"/>
    <property type="match status" value="1"/>
</dbReference>
<feature type="compositionally biased region" description="Polar residues" evidence="1">
    <location>
        <begin position="22"/>
        <end position="31"/>
    </location>
</feature>
<name>A0ABP1CHD4_9APHY</name>
<proteinExistence type="predicted"/>
<dbReference type="PROSITE" id="PS50142">
    <property type="entry name" value="RNASE_3_2"/>
    <property type="match status" value="1"/>
</dbReference>
<feature type="region of interest" description="Disordered" evidence="1">
    <location>
        <begin position="232"/>
        <end position="260"/>
    </location>
</feature>
<sequence length="358" mass="39594">MVKPQVKGFNMQPEMSWFTPKSDGTWSSGFNTSSTTTLKSSQPSSLKSPQSPGPSLKRSRSPTRTMELAPLPALSGDIILEVFTHRSLRFPGAPNSQEFEYGNDRLAIIGEKALEMALTDALYRQRPILKAHDIESRRQELLSHHVLEGWVAGYRLRDKLRCTPDAFATLNDPTETKHLFCSYVGGVYAQNGMSTVQNWIGTLVDPEYEGASRDTDMDQPFSFKKVKTEQFSAPPEPAFNMPQPPPPPPPMNPPPPLPNPLSPAQPQAAFLPLFNQTATQRRLVVEYPASFSGPAHAGRWTVKCSTEWRKGWAQDPASSLLRKRLPGRRTLRWVGLPVSPPKLITIVNGSTYSCAGGA</sequence>
<accession>A0ABP1CHD4</accession>
<organism evidence="3 4">
    <name type="scientific">Somion occarium</name>
    <dbReference type="NCBI Taxonomy" id="3059160"/>
    <lineage>
        <taxon>Eukaryota</taxon>
        <taxon>Fungi</taxon>
        <taxon>Dikarya</taxon>
        <taxon>Basidiomycota</taxon>
        <taxon>Agaricomycotina</taxon>
        <taxon>Agaricomycetes</taxon>
        <taxon>Polyporales</taxon>
        <taxon>Cerrenaceae</taxon>
        <taxon>Somion</taxon>
    </lineage>
</organism>
<dbReference type="CDD" id="cd00593">
    <property type="entry name" value="RIBOc"/>
    <property type="match status" value="1"/>
</dbReference>
<dbReference type="EMBL" id="OZ037944">
    <property type="protein sequence ID" value="CAL1695091.1"/>
    <property type="molecule type" value="Genomic_DNA"/>
</dbReference>
<keyword evidence="4" id="KW-1185">Reference proteome</keyword>
<feature type="compositionally biased region" description="Low complexity" evidence="1">
    <location>
        <begin position="32"/>
        <end position="56"/>
    </location>
</feature>
<evidence type="ECO:0000256" key="1">
    <source>
        <dbReference type="SAM" id="MobiDB-lite"/>
    </source>
</evidence>
<feature type="region of interest" description="Disordered" evidence="1">
    <location>
        <begin position="1"/>
        <end position="64"/>
    </location>
</feature>
<dbReference type="InterPro" id="IPR036389">
    <property type="entry name" value="RNase_III_sf"/>
</dbReference>